<keyword evidence="1" id="KW-1133">Transmembrane helix</keyword>
<gene>
    <name evidence="2" type="ORF">D8M06_16900</name>
</gene>
<keyword evidence="3" id="KW-1185">Reference proteome</keyword>
<organism evidence="2 3">
    <name type="scientific">Oceanobacillus halophilus</name>
    <dbReference type="NCBI Taxonomy" id="930130"/>
    <lineage>
        <taxon>Bacteria</taxon>
        <taxon>Bacillati</taxon>
        <taxon>Bacillota</taxon>
        <taxon>Bacilli</taxon>
        <taxon>Bacillales</taxon>
        <taxon>Bacillaceae</taxon>
        <taxon>Oceanobacillus</taxon>
    </lineage>
</organism>
<evidence type="ECO:0008006" key="4">
    <source>
        <dbReference type="Google" id="ProtNLM"/>
    </source>
</evidence>
<evidence type="ECO:0000313" key="3">
    <source>
        <dbReference type="Proteomes" id="UP000269301"/>
    </source>
</evidence>
<evidence type="ECO:0000256" key="1">
    <source>
        <dbReference type="SAM" id="Phobius"/>
    </source>
</evidence>
<feature type="transmembrane region" description="Helical" evidence="1">
    <location>
        <begin position="36"/>
        <end position="55"/>
    </location>
</feature>
<dbReference type="OrthoDB" id="2453019at2"/>
<reference evidence="2 3" key="1">
    <citation type="journal article" date="2016" name="Int. J. Syst. Evol. Microbiol.">
        <title>Oceanobacillus halophilus sp. nov., a novel moderately halophilic bacterium from a hypersaline lake.</title>
        <authorList>
            <person name="Amoozegar M.A."/>
            <person name="Bagheri M."/>
            <person name="Makhdoumi A."/>
            <person name="Nikou M.M."/>
            <person name="Fazeli S.A.S."/>
            <person name="Schumann P."/>
            <person name="Sproer C."/>
            <person name="Sanchez-Porro C."/>
            <person name="Ventosa A."/>
        </authorList>
    </citation>
    <scope>NUCLEOTIDE SEQUENCE [LARGE SCALE GENOMIC DNA]</scope>
    <source>
        <strain evidence="2 3">DSM 23996</strain>
    </source>
</reference>
<proteinExistence type="predicted"/>
<accession>A0A494ZUB7</accession>
<feature type="transmembrane region" description="Helical" evidence="1">
    <location>
        <begin position="61"/>
        <end position="78"/>
    </location>
</feature>
<feature type="transmembrane region" description="Helical" evidence="1">
    <location>
        <begin position="6"/>
        <end position="24"/>
    </location>
</feature>
<name>A0A494ZUB7_9BACI</name>
<keyword evidence="1" id="KW-0472">Membrane</keyword>
<dbReference type="RefSeq" id="WP_121205762.1">
    <property type="nucleotide sequence ID" value="NZ_RBZP01000021.1"/>
</dbReference>
<comment type="caution">
    <text evidence="2">The sequence shown here is derived from an EMBL/GenBank/DDBJ whole genome shotgun (WGS) entry which is preliminary data.</text>
</comment>
<dbReference type="EMBL" id="RBZP01000021">
    <property type="protein sequence ID" value="RKQ29895.1"/>
    <property type="molecule type" value="Genomic_DNA"/>
</dbReference>
<keyword evidence="1" id="KW-0812">Transmembrane</keyword>
<dbReference type="AlphaFoldDB" id="A0A494ZUB7"/>
<dbReference type="Proteomes" id="UP000269301">
    <property type="component" value="Unassembled WGS sequence"/>
</dbReference>
<dbReference type="InterPro" id="IPR025618">
    <property type="entry name" value="YtpI"/>
</dbReference>
<sequence length="98" mass="11742">MIIFPILIIISLVLYVYYKVAILKSKDGLTQRYYNSRSRICLGSFIFFFGINQYLFYLTQISLFIGIVFVMLGSYQMYDGFKATKHYRNEWRRLHPSK</sequence>
<protein>
    <recommendedName>
        <fullName evidence="4">YtpI-like protein</fullName>
    </recommendedName>
</protein>
<dbReference type="Pfam" id="PF14007">
    <property type="entry name" value="YtpI"/>
    <property type="match status" value="1"/>
</dbReference>
<evidence type="ECO:0000313" key="2">
    <source>
        <dbReference type="EMBL" id="RKQ29895.1"/>
    </source>
</evidence>